<reference evidence="9 10" key="1">
    <citation type="journal article" date="2013" name="PLoS ONE">
        <title>Cultivation and Complete Genome Sequencing of Gloeobacter kilaueensis sp. nov., from a Lava Cave in Kilauea Caldera, Hawai'i.</title>
        <authorList>
            <person name="Saw J.H."/>
            <person name="Schatz M."/>
            <person name="Brown M.V."/>
            <person name="Kunkel D.D."/>
            <person name="Foster J.S."/>
            <person name="Shick H."/>
            <person name="Christensen S."/>
            <person name="Hou S."/>
            <person name="Wan X."/>
            <person name="Donachie S.P."/>
        </authorList>
    </citation>
    <scope>NUCLEOTIDE SEQUENCE [LARGE SCALE GENOMIC DNA]</scope>
    <source>
        <strain evidence="10">JS</strain>
    </source>
</reference>
<dbReference type="GO" id="GO:0004040">
    <property type="term" value="F:amidase activity"/>
    <property type="evidence" value="ECO:0007669"/>
    <property type="project" value="InterPro"/>
</dbReference>
<protein>
    <submittedName>
        <fullName evidence="9">Beta-N-acetylglucosaminidase</fullName>
        <ecNumber evidence="9">3.2.1.96</ecNumber>
    </submittedName>
</protein>
<dbReference type="CDD" id="cd16913">
    <property type="entry name" value="YkuD_like"/>
    <property type="match status" value="1"/>
</dbReference>
<dbReference type="InterPro" id="IPR005490">
    <property type="entry name" value="LD_TPept_cat_dom"/>
</dbReference>
<evidence type="ECO:0000256" key="6">
    <source>
        <dbReference type="ARBA" id="ARBA00023316"/>
    </source>
</evidence>
<dbReference type="GO" id="GO:0009252">
    <property type="term" value="P:peptidoglycan biosynthetic process"/>
    <property type="evidence" value="ECO:0007669"/>
    <property type="project" value="UniProtKB-UniPathway"/>
</dbReference>
<dbReference type="UniPathway" id="UPA00219"/>
<dbReference type="OrthoDB" id="1729959at2"/>
<keyword evidence="5" id="KW-0573">Peptidoglycan synthesis</keyword>
<accession>U5QNY9</accession>
<evidence type="ECO:0000256" key="1">
    <source>
        <dbReference type="ARBA" id="ARBA00004752"/>
    </source>
</evidence>
<dbReference type="InterPro" id="IPR002901">
    <property type="entry name" value="MGlyc_endo_b_GlcNAc-like_dom"/>
</dbReference>
<sequence>MVKIHVYLPDDRRQVGRLQLVDDNDEIITGPFPVLGKADNQAAAANGNPSRDPLRKNGDTPLGTYRVSEVRPTDNEHYPNHSYGPYGFLPLIAVSGQALHAAQNGRAGLGIHAGDPGTGGKLRPTYGCLRLFNDNQKQLVAALKNEGLPCECIVESTSKPSSITFLLESEVYSVGEDDGDVPSEPAEAVAAIAALEAFSFIRSPFSIDAPLKKNNSRLTPQLFDRYLDSRERTLLSGLGVYAIDAQSKYGINATYIVAHAIVETGWGTSRICIEKNNLFGWGAFDGTPYQSSKGFPSREICVDFVMGKINSLYLDPAGRYYRGAVLGNKDHGMNVYYASDPNWGRTIAAVAERIERFLDSQT</sequence>
<dbReference type="PANTHER" id="PTHR33308:SF9">
    <property type="entry name" value="PEPTIDOGLYCAN HYDROLASE FLGJ"/>
    <property type="match status" value="1"/>
</dbReference>
<dbReference type="GO" id="GO:0008360">
    <property type="term" value="P:regulation of cell shape"/>
    <property type="evidence" value="ECO:0007669"/>
    <property type="project" value="UniProtKB-KW"/>
</dbReference>
<dbReference type="EC" id="3.2.1.96" evidence="9"/>
<organism evidence="9 10">
    <name type="scientific">Gloeobacter kilaueensis (strain ATCC BAA-2537 / CCAP 1431/1 / ULC 316 / JS1)</name>
    <dbReference type="NCBI Taxonomy" id="1183438"/>
    <lineage>
        <taxon>Bacteria</taxon>
        <taxon>Bacillati</taxon>
        <taxon>Cyanobacteriota</taxon>
        <taxon>Cyanophyceae</taxon>
        <taxon>Gloeobacterales</taxon>
        <taxon>Gloeobacteraceae</taxon>
        <taxon>Gloeobacter</taxon>
    </lineage>
</organism>
<evidence type="ECO:0000313" key="9">
    <source>
        <dbReference type="EMBL" id="AGY59294.1"/>
    </source>
</evidence>
<keyword evidence="3 9" id="KW-0378">Hydrolase</keyword>
<dbReference type="SUPFAM" id="SSF141523">
    <property type="entry name" value="L,D-transpeptidase catalytic domain-like"/>
    <property type="match status" value="1"/>
</dbReference>
<evidence type="ECO:0000256" key="4">
    <source>
        <dbReference type="ARBA" id="ARBA00022960"/>
    </source>
</evidence>
<evidence type="ECO:0000313" key="10">
    <source>
        <dbReference type="Proteomes" id="UP000017396"/>
    </source>
</evidence>
<dbReference type="SMART" id="SM00047">
    <property type="entry name" value="LYZ2"/>
    <property type="match status" value="1"/>
</dbReference>
<proteinExistence type="predicted"/>
<keyword evidence="6" id="KW-0961">Cell wall biogenesis/degradation</keyword>
<dbReference type="STRING" id="1183438.GKIL_3048"/>
<dbReference type="EMBL" id="CP003587">
    <property type="protein sequence ID" value="AGY59294.1"/>
    <property type="molecule type" value="Genomic_DNA"/>
</dbReference>
<dbReference type="eggNOG" id="COG4193">
    <property type="taxonomic scope" value="Bacteria"/>
</dbReference>
<evidence type="ECO:0000256" key="7">
    <source>
        <dbReference type="SAM" id="MobiDB-lite"/>
    </source>
</evidence>
<comment type="pathway">
    <text evidence="1">Cell wall biogenesis; peptidoglycan biosynthesis.</text>
</comment>
<dbReference type="PANTHER" id="PTHR33308">
    <property type="entry name" value="PEPTIDOGLYCAN HYDROLASE FLGJ"/>
    <property type="match status" value="1"/>
</dbReference>
<keyword evidence="10" id="KW-1185">Reference proteome</keyword>
<feature type="domain" description="Mannosyl-glycoprotein endo-beta-N-acetylglucosamidase-like" evidence="8">
    <location>
        <begin position="227"/>
        <end position="358"/>
    </location>
</feature>
<keyword evidence="2" id="KW-0808">Transferase</keyword>
<dbReference type="HOGENOM" id="CLU_764529_0_0_3"/>
<feature type="region of interest" description="Disordered" evidence="7">
    <location>
        <begin position="42"/>
        <end position="65"/>
    </location>
</feature>
<dbReference type="Pfam" id="PF01832">
    <property type="entry name" value="Glucosaminidase"/>
    <property type="match status" value="1"/>
</dbReference>
<evidence type="ECO:0000256" key="2">
    <source>
        <dbReference type="ARBA" id="ARBA00022679"/>
    </source>
</evidence>
<evidence type="ECO:0000256" key="3">
    <source>
        <dbReference type="ARBA" id="ARBA00022801"/>
    </source>
</evidence>
<keyword evidence="9" id="KW-0326">Glycosidase</keyword>
<dbReference type="Gene3D" id="1.10.530.10">
    <property type="match status" value="1"/>
</dbReference>
<dbReference type="InterPro" id="IPR038063">
    <property type="entry name" value="Transpep_catalytic_dom"/>
</dbReference>
<dbReference type="KEGG" id="glj:GKIL_3048"/>
<dbReference type="Pfam" id="PF03734">
    <property type="entry name" value="YkuD"/>
    <property type="match status" value="1"/>
</dbReference>
<evidence type="ECO:0000256" key="5">
    <source>
        <dbReference type="ARBA" id="ARBA00022984"/>
    </source>
</evidence>
<evidence type="ECO:0000259" key="8">
    <source>
        <dbReference type="SMART" id="SM00047"/>
    </source>
</evidence>
<dbReference type="GO" id="GO:0033925">
    <property type="term" value="F:mannosyl-glycoprotein endo-beta-N-acetylglucosaminidase activity"/>
    <property type="evidence" value="ECO:0007669"/>
    <property type="project" value="UniProtKB-EC"/>
</dbReference>
<dbReference type="Proteomes" id="UP000017396">
    <property type="component" value="Chromosome"/>
</dbReference>
<name>U5QNY9_GLOK1</name>
<keyword evidence="4" id="KW-0133">Cell shape</keyword>
<dbReference type="GO" id="GO:0071555">
    <property type="term" value="P:cell wall organization"/>
    <property type="evidence" value="ECO:0007669"/>
    <property type="project" value="UniProtKB-KW"/>
</dbReference>
<dbReference type="InterPro" id="IPR051056">
    <property type="entry name" value="Glycosyl_Hydrolase_73"/>
</dbReference>
<dbReference type="AlphaFoldDB" id="U5QNY9"/>
<dbReference type="RefSeq" id="WP_023174546.1">
    <property type="nucleotide sequence ID" value="NC_022600.1"/>
</dbReference>
<dbReference type="GO" id="GO:0016740">
    <property type="term" value="F:transferase activity"/>
    <property type="evidence" value="ECO:0007669"/>
    <property type="project" value="UniProtKB-KW"/>
</dbReference>
<gene>
    <name evidence="9" type="ORF">GKIL_3048</name>
</gene>